<keyword evidence="2" id="KW-0964">Secreted</keyword>
<evidence type="ECO:0000256" key="5">
    <source>
        <dbReference type="SAM" id="MobiDB-lite"/>
    </source>
</evidence>
<dbReference type="Pfam" id="PF08811">
    <property type="entry name" value="DUF1800"/>
    <property type="match status" value="1"/>
</dbReference>
<dbReference type="InterPro" id="IPR011658">
    <property type="entry name" value="PA14_dom"/>
</dbReference>
<evidence type="ECO:0000256" key="3">
    <source>
        <dbReference type="ARBA" id="ARBA00022729"/>
    </source>
</evidence>
<protein>
    <recommendedName>
        <fullName evidence="6">PA14 domain-containing protein</fullName>
    </recommendedName>
</protein>
<dbReference type="InterPro" id="IPR014917">
    <property type="entry name" value="DUF1800"/>
</dbReference>
<reference evidence="7" key="2">
    <citation type="submission" date="2020-09" db="EMBL/GenBank/DDBJ databases">
        <authorList>
            <person name="Sun Q."/>
            <person name="Kim S."/>
        </authorList>
    </citation>
    <scope>NUCLEOTIDE SEQUENCE</scope>
    <source>
        <strain evidence="7">KCTC 12988</strain>
    </source>
</reference>
<dbReference type="Pfam" id="PF07691">
    <property type="entry name" value="PA14"/>
    <property type="match status" value="1"/>
</dbReference>
<comment type="subcellular location">
    <subcellularLocation>
        <location evidence="1">Secreted</location>
    </subcellularLocation>
</comment>
<dbReference type="Pfam" id="PF07452">
    <property type="entry name" value="CHRD"/>
    <property type="match status" value="1"/>
</dbReference>
<feature type="compositionally biased region" description="Acidic residues" evidence="5">
    <location>
        <begin position="29"/>
        <end position="40"/>
    </location>
</feature>
<dbReference type="PANTHER" id="PTHR43737">
    <property type="entry name" value="BLL7424 PROTEIN"/>
    <property type="match status" value="1"/>
</dbReference>
<dbReference type="SUPFAM" id="SSF56988">
    <property type="entry name" value="Anthrax protective antigen"/>
    <property type="match status" value="1"/>
</dbReference>
<evidence type="ECO:0000313" key="8">
    <source>
        <dbReference type="Proteomes" id="UP000644507"/>
    </source>
</evidence>
<dbReference type="InterPro" id="IPR059100">
    <property type="entry name" value="TSP3_bac"/>
</dbReference>
<evidence type="ECO:0000256" key="1">
    <source>
        <dbReference type="ARBA" id="ARBA00004613"/>
    </source>
</evidence>
<accession>A0A918TQR2</accession>
<evidence type="ECO:0000256" key="2">
    <source>
        <dbReference type="ARBA" id="ARBA00022525"/>
    </source>
</evidence>
<gene>
    <name evidence="7" type="ORF">GCM10007100_22120</name>
</gene>
<keyword evidence="8" id="KW-1185">Reference proteome</keyword>
<evidence type="ECO:0000256" key="4">
    <source>
        <dbReference type="ARBA" id="ARBA00022837"/>
    </source>
</evidence>
<dbReference type="PROSITE" id="PS51820">
    <property type="entry name" value="PA14"/>
    <property type="match status" value="1"/>
</dbReference>
<dbReference type="Pfam" id="PF18884">
    <property type="entry name" value="TSP3_bac"/>
    <property type="match status" value="2"/>
</dbReference>
<dbReference type="EMBL" id="BMXI01000009">
    <property type="protein sequence ID" value="GHC55172.1"/>
    <property type="molecule type" value="Genomic_DNA"/>
</dbReference>
<proteinExistence type="predicted"/>
<evidence type="ECO:0000313" key="7">
    <source>
        <dbReference type="EMBL" id="GHC55172.1"/>
    </source>
</evidence>
<evidence type="ECO:0000259" key="6">
    <source>
        <dbReference type="PROSITE" id="PS51820"/>
    </source>
</evidence>
<feature type="domain" description="PA14" evidence="6">
    <location>
        <begin position="124"/>
        <end position="283"/>
    </location>
</feature>
<organism evidence="7 8">
    <name type="scientific">Roseibacillus persicicus</name>
    <dbReference type="NCBI Taxonomy" id="454148"/>
    <lineage>
        <taxon>Bacteria</taxon>
        <taxon>Pseudomonadati</taxon>
        <taxon>Verrucomicrobiota</taxon>
        <taxon>Verrucomicrobiia</taxon>
        <taxon>Verrucomicrobiales</taxon>
        <taxon>Verrucomicrobiaceae</taxon>
        <taxon>Roseibacillus</taxon>
    </lineage>
</organism>
<reference evidence="7" key="1">
    <citation type="journal article" date="2014" name="Int. J. Syst. Evol. Microbiol.">
        <title>Complete genome sequence of Corynebacterium casei LMG S-19264T (=DSM 44701T), isolated from a smear-ripened cheese.</title>
        <authorList>
            <consortium name="US DOE Joint Genome Institute (JGI-PGF)"/>
            <person name="Walter F."/>
            <person name="Albersmeier A."/>
            <person name="Kalinowski J."/>
            <person name="Ruckert C."/>
        </authorList>
    </citation>
    <scope>NUCLEOTIDE SEQUENCE</scope>
    <source>
        <strain evidence="7">KCTC 12988</strain>
    </source>
</reference>
<sequence>MLLVTSLNTSAVDLDGDGLSDLWELNFGAEDEPANGDPDGDGYSNAEESLAGTDPFSATSFPDLGPFRIAPGGSPLSFDFPTEAGKFYQLTESEDLLSFRPFGPAIAGDGEAQSVTLQRLAPSTSSGRVLQSFWSNLSGTELSTLTDLPTFPEQPDGHNERSTFETQAVKGSGFGVRLQALVTPPETGNYTFSLSAGSPAKAYLSSGTDSNQFADLAEVFPAQDDILPNQWDRYSSQRSAPVLLTAGESYLVEIHHLSLAPEDHCQLAWTGPGITATAVITSDYLAALPLLPAPSSREDLILHDYDTQTGPLWPANTSIVPAPAGMEGNAEQILDDPGNLAAESILFPQPVTDHFYATWLFRMGTGHDDVHLFFQGPDTSQEGPRVNMEERNDFTTVAVRAGGSYGVRQIEVDFDTTYRVELVASLETPFTYQQGLSTRTVAPDTFDIYVTTTTGKLVGSELGLTFRDEGENVITSMDRMRAVGVSTPNIVVDSWEITDGKIAGNGILRSNIPDFTLAAERQFFQLQINDRDQDADGLSDWEEQLLAQHQPFLFFDTETTAGVSDSAAMSSLLANNTGTPVISLAASDTTAFEDNSPNTSEDHGSILLTRTGTLAPVTIQLCVAPLENTGGTATVCDGTCCSLVGSAGDEEAEVEDYRLLDAEGNLVTDTVNFALGEMSRTLTVVATPDSLNEYPETLNLAVAPSEDASYEISETLNGASIQLFDLADNPANNAIFTGSFSQDGNAVVATQGSGFTTAILNGPRTKLFLTNEFSNLTSVQQDSHVHKSNSGPAPGDIIYSITNEPGGESLPAPASDPYLGFLTDYEWDLTESSGAVPTAGGAASKQVIIDSLFAQNGESPLYLNIHTVDNPAGEIWAFLNLTGGSISDPEAPAEAALAGSTEYPQLFGEELEAEVRRFLNQATFGATDAQVADLVAIIETARLTDASYHRATAYEDWIDNQMSLQQTYLLDYHLATDFQFMALNGAFDPERNPPVEAHPTPSRPASWPTVDRSNPDPEKWHLSGPYPLTRDDVRLAEANELRVEPNNRERRHAHWQMMLNARDQLRQKTGFALQQIVVVSAELTAIRNSPYAASNYQDQLNTRAFRPYRDVLGYVNWSPIMGKWLSSLGNQKGLDIDGDGTDDISPDENLARENMQLFSIGLFNLWPDGTLRLGPDGAPNNTYNNDDIREFAKVLTGQSFSVDNDREVPWGGVPFESLEENTNFTRNQNQAGLFEIKYNYPMKMFGDYHDRSVKSFAGVTIDNTDLTDPTEQGIADIEDALDWLAGTPGDGNPDFDMVHSHGSTPAFISLRLIQRFTTSNPSRNYLHRVATAFQEGEGDLAATVKAILLDPEARQLDPTNSTFGLKRSPLESYLQLARSLEVVSYLPLVDPANEYPFDTAPGDFSNSDLFLDNFGLSAGQLANQERNHRFLQNNTITSGTTGLQMVPFRQETVFNWYLPDYSPSGPISDAGLVAPELQLANEPDVIRNINYLQYLLRGGNGLYVDSLGGSSATQQYALGSDETVNNNDNIRLDRDKWVALLYPASEPLATDTRSSESLADEQLVDELDRRLTYGFLKAKYPYDPSDDDDPNSAGEDDFLKNPRELIIDAITDGHGNPYSGNNDESDKRGKLIDALYLLSVSPEFQIKK</sequence>
<feature type="region of interest" description="Disordered" evidence="5">
    <location>
        <begin position="28"/>
        <end position="57"/>
    </location>
</feature>
<keyword evidence="3" id="KW-0732">Signal</keyword>
<dbReference type="PANTHER" id="PTHR43737:SF1">
    <property type="entry name" value="DUF1501 DOMAIN-CONTAINING PROTEIN"/>
    <property type="match status" value="1"/>
</dbReference>
<dbReference type="SUPFAM" id="SSF141072">
    <property type="entry name" value="CalX-like"/>
    <property type="match status" value="1"/>
</dbReference>
<dbReference type="Proteomes" id="UP000644507">
    <property type="component" value="Unassembled WGS sequence"/>
</dbReference>
<keyword evidence="4" id="KW-0106">Calcium</keyword>
<dbReference type="InterPro" id="IPR010895">
    <property type="entry name" value="CHRD"/>
</dbReference>
<comment type="caution">
    <text evidence="7">The sequence shown here is derived from an EMBL/GenBank/DDBJ whole genome shotgun (WGS) entry which is preliminary data.</text>
</comment>
<feature type="region of interest" description="Disordered" evidence="5">
    <location>
        <begin position="989"/>
        <end position="1025"/>
    </location>
</feature>
<dbReference type="InterPro" id="IPR037524">
    <property type="entry name" value="PA14/GLEYA"/>
</dbReference>
<dbReference type="Gene3D" id="2.60.40.2030">
    <property type="match status" value="1"/>
</dbReference>
<dbReference type="InterPro" id="IPR038081">
    <property type="entry name" value="CalX-like_sf"/>
</dbReference>
<name>A0A918TQR2_9BACT</name>